<evidence type="ECO:0000256" key="4">
    <source>
        <dbReference type="ARBA" id="ARBA00023014"/>
    </source>
</evidence>
<comment type="similarity">
    <text evidence="6">Belongs to the bacterial ring-hydroxylating dioxygenase ferredoxin component family.</text>
</comment>
<evidence type="ECO:0000313" key="8">
    <source>
        <dbReference type="EMBL" id="QPJ62354.1"/>
    </source>
</evidence>
<keyword evidence="1" id="KW-0001">2Fe-2S</keyword>
<proteinExistence type="inferred from homology"/>
<dbReference type="PANTHER" id="PTHR21496:SF0">
    <property type="entry name" value="RIESKE DOMAIN-CONTAINING PROTEIN"/>
    <property type="match status" value="1"/>
</dbReference>
<sequence length="108" mass="11976">MPQYRIGKPEAPGPGECKTLEIDGHDIALYNVNGVFYATDDFCKHRGGHLGEGHLSGTTVTCPLHFWRYDITNGSCASHPNGDIRAYPIEMKGEELILTADPPFERLF</sequence>
<keyword evidence="4" id="KW-0411">Iron-sulfur</keyword>
<dbReference type="InterPro" id="IPR036922">
    <property type="entry name" value="Rieske_2Fe-2S_sf"/>
</dbReference>
<organism evidence="8 9">
    <name type="scientific">Candidatus Nitronauta litoralis</name>
    <dbReference type="NCBI Taxonomy" id="2705533"/>
    <lineage>
        <taxon>Bacteria</taxon>
        <taxon>Pseudomonadati</taxon>
        <taxon>Nitrospinota/Tectimicrobiota group</taxon>
        <taxon>Nitrospinota</taxon>
        <taxon>Nitrospinia</taxon>
        <taxon>Nitrospinales</taxon>
        <taxon>Nitrospinaceae</taxon>
        <taxon>Candidatus Nitronauta</taxon>
    </lineage>
</organism>
<dbReference type="Proteomes" id="UP000594688">
    <property type="component" value="Chromosome"/>
</dbReference>
<dbReference type="GO" id="GO:0051537">
    <property type="term" value="F:2 iron, 2 sulfur cluster binding"/>
    <property type="evidence" value="ECO:0007669"/>
    <property type="project" value="UniProtKB-KW"/>
</dbReference>
<reference evidence="8 9" key="1">
    <citation type="submission" date="2020-02" db="EMBL/GenBank/DDBJ databases">
        <title>Genomic and physiological characterization of two novel Nitrospinaceae genera.</title>
        <authorList>
            <person name="Mueller A.J."/>
            <person name="Jung M.-Y."/>
            <person name="Strachan C.R."/>
            <person name="Herbold C.W."/>
            <person name="Kirkegaard R.H."/>
            <person name="Daims H."/>
        </authorList>
    </citation>
    <scope>NUCLEOTIDE SEQUENCE [LARGE SCALE GENOMIC DNA]</scope>
    <source>
        <strain evidence="8">EB</strain>
    </source>
</reference>
<evidence type="ECO:0000256" key="1">
    <source>
        <dbReference type="ARBA" id="ARBA00022714"/>
    </source>
</evidence>
<accession>A0A7T0BWR9</accession>
<dbReference type="AlphaFoldDB" id="A0A7T0BWR9"/>
<evidence type="ECO:0000256" key="6">
    <source>
        <dbReference type="ARBA" id="ARBA00038001"/>
    </source>
</evidence>
<evidence type="ECO:0000256" key="3">
    <source>
        <dbReference type="ARBA" id="ARBA00023004"/>
    </source>
</evidence>
<evidence type="ECO:0000313" key="9">
    <source>
        <dbReference type="Proteomes" id="UP000594688"/>
    </source>
</evidence>
<dbReference type="KEGG" id="nli:G3M70_10940"/>
<feature type="domain" description="Rieske" evidence="7">
    <location>
        <begin position="4"/>
        <end position="98"/>
    </location>
</feature>
<protein>
    <submittedName>
        <fullName evidence="8">Rieske 2Fe-2S domain-containing protein</fullName>
    </submittedName>
</protein>
<keyword evidence="3" id="KW-0408">Iron</keyword>
<dbReference type="PANTHER" id="PTHR21496">
    <property type="entry name" value="FERREDOXIN-RELATED"/>
    <property type="match status" value="1"/>
</dbReference>
<evidence type="ECO:0000259" key="7">
    <source>
        <dbReference type="PROSITE" id="PS51296"/>
    </source>
</evidence>
<evidence type="ECO:0000256" key="2">
    <source>
        <dbReference type="ARBA" id="ARBA00022723"/>
    </source>
</evidence>
<dbReference type="PROSITE" id="PS51296">
    <property type="entry name" value="RIESKE"/>
    <property type="match status" value="1"/>
</dbReference>
<comment type="cofactor">
    <cofactor evidence="5">
        <name>[2Fe-2S] cluster</name>
        <dbReference type="ChEBI" id="CHEBI:190135"/>
    </cofactor>
</comment>
<dbReference type="SUPFAM" id="SSF50022">
    <property type="entry name" value="ISP domain"/>
    <property type="match status" value="1"/>
</dbReference>
<dbReference type="Gene3D" id="2.102.10.10">
    <property type="entry name" value="Rieske [2Fe-2S] iron-sulphur domain"/>
    <property type="match status" value="1"/>
</dbReference>
<dbReference type="InterPro" id="IPR017941">
    <property type="entry name" value="Rieske_2Fe-2S"/>
</dbReference>
<name>A0A7T0BWR9_9BACT</name>
<dbReference type="EMBL" id="CP048685">
    <property type="protein sequence ID" value="QPJ62354.1"/>
    <property type="molecule type" value="Genomic_DNA"/>
</dbReference>
<dbReference type="GO" id="GO:0046872">
    <property type="term" value="F:metal ion binding"/>
    <property type="evidence" value="ECO:0007669"/>
    <property type="project" value="UniProtKB-KW"/>
</dbReference>
<evidence type="ECO:0000256" key="5">
    <source>
        <dbReference type="ARBA" id="ARBA00034078"/>
    </source>
</evidence>
<gene>
    <name evidence="8" type="ORF">G3M70_10940</name>
</gene>
<keyword evidence="2" id="KW-0479">Metal-binding</keyword>
<dbReference type="Pfam" id="PF00355">
    <property type="entry name" value="Rieske"/>
    <property type="match status" value="1"/>
</dbReference>